<name>A0A2S8GQ57_9BACT</name>
<evidence type="ECO:0000313" key="2">
    <source>
        <dbReference type="EMBL" id="PQO46566.1"/>
    </source>
</evidence>
<evidence type="ECO:0000256" key="1">
    <source>
        <dbReference type="SAM" id="Phobius"/>
    </source>
</evidence>
<comment type="caution">
    <text evidence="2">The sequence shown here is derived from an EMBL/GenBank/DDBJ whole genome shotgun (WGS) entry which is preliminary data.</text>
</comment>
<evidence type="ECO:0000313" key="3">
    <source>
        <dbReference type="Proteomes" id="UP000237819"/>
    </source>
</evidence>
<reference evidence="2 3" key="1">
    <citation type="submission" date="2018-02" db="EMBL/GenBank/DDBJ databases">
        <title>Comparative genomes isolates from brazilian mangrove.</title>
        <authorList>
            <person name="Araujo J.E."/>
            <person name="Taketani R.G."/>
            <person name="Silva M.C.P."/>
            <person name="Loureco M.V."/>
            <person name="Andreote F.D."/>
        </authorList>
    </citation>
    <scope>NUCLEOTIDE SEQUENCE [LARGE SCALE GENOMIC DNA]</scope>
    <source>
        <strain evidence="2 3">Nap-Phe MGV</strain>
    </source>
</reference>
<dbReference type="RefSeq" id="WP_105335044.1">
    <property type="nucleotide sequence ID" value="NZ_PUHZ01000009.1"/>
</dbReference>
<proteinExistence type="predicted"/>
<keyword evidence="1" id="KW-1133">Transmembrane helix</keyword>
<sequence>MESKRHNTHLKENFGLGRVLAEQGRWTPINVMGLLMILFIVALFAGAIVLTRPAELGLQAVFAAAIVGFTCYAGFLVYHCLQSLQVCEYGVISNGFPLRFDEISSFALRVDHQRAHKVIYISTTSYLTIVPSSSTRRKITFRWVSTKREEPGLKEFTERLTRYLTQEILETVCSGDRFDWSSSIALMGNCVRVTRRYDVPIELPYDQISLWMNENDGNPTAFIRERKTQREVARIEGDSLNYYPGFTALRLLIEATNRR</sequence>
<dbReference type="Proteomes" id="UP000237819">
    <property type="component" value="Unassembled WGS sequence"/>
</dbReference>
<keyword evidence="1" id="KW-0472">Membrane</keyword>
<dbReference type="AlphaFoldDB" id="A0A2S8GQ57"/>
<protein>
    <submittedName>
        <fullName evidence="2">Uncharacterized protein</fullName>
    </submittedName>
</protein>
<feature type="transmembrane region" description="Helical" evidence="1">
    <location>
        <begin position="57"/>
        <end position="78"/>
    </location>
</feature>
<feature type="transmembrane region" description="Helical" evidence="1">
    <location>
        <begin position="29"/>
        <end position="50"/>
    </location>
</feature>
<organism evidence="2 3">
    <name type="scientific">Blastopirellula marina</name>
    <dbReference type="NCBI Taxonomy" id="124"/>
    <lineage>
        <taxon>Bacteria</taxon>
        <taxon>Pseudomonadati</taxon>
        <taxon>Planctomycetota</taxon>
        <taxon>Planctomycetia</taxon>
        <taxon>Pirellulales</taxon>
        <taxon>Pirellulaceae</taxon>
        <taxon>Blastopirellula</taxon>
    </lineage>
</organism>
<keyword evidence="1" id="KW-0812">Transmembrane</keyword>
<dbReference type="EMBL" id="PUHZ01000009">
    <property type="protein sequence ID" value="PQO46566.1"/>
    <property type="molecule type" value="Genomic_DNA"/>
</dbReference>
<accession>A0A2S8GQ57</accession>
<gene>
    <name evidence="2" type="ORF">C5Y93_08835</name>
</gene>